<gene>
    <name evidence="1" type="ORF">K1T71_001205</name>
</gene>
<sequence>MAFLKSLLLLLTVKSVICEDSLLQPCQRSDITCLSQATEQFLEKTHKGIKEYDIRPIDPLLIKSLTLVADKDMGLSFYFTNLTVRGLKNQTISDFQMDVTTKSVVLKTKADLYIVGNIVIELSKQSKSFNGVYTTQASVIGSASYNYDLKKDAQGVEHFDVGPETITCEVIAEPKATLSKELSQALLNDAIAMENMSKYEANKVQIHRETVCEIAKLAYIDVIHNIRASAKILPKSAFFIDI</sequence>
<dbReference type="EMBL" id="CM034388">
    <property type="protein sequence ID" value="KAJ0183229.1"/>
    <property type="molecule type" value="Genomic_DNA"/>
</dbReference>
<dbReference type="Proteomes" id="UP000824533">
    <property type="component" value="Linkage Group LG02"/>
</dbReference>
<protein>
    <submittedName>
        <fullName evidence="1">Uncharacterized protein</fullName>
    </submittedName>
</protein>
<evidence type="ECO:0000313" key="2">
    <source>
        <dbReference type="Proteomes" id="UP000824533"/>
    </source>
</evidence>
<reference evidence="1 2" key="1">
    <citation type="journal article" date="2021" name="Front. Genet.">
        <title>Chromosome-Level Genome Assembly Reveals Significant Gene Expansion in the Toll and IMD Signaling Pathways of Dendrolimus kikuchii.</title>
        <authorList>
            <person name="Zhou J."/>
            <person name="Wu P."/>
            <person name="Xiong Z."/>
            <person name="Liu N."/>
            <person name="Zhao N."/>
            <person name="Ji M."/>
            <person name="Qiu Y."/>
            <person name="Yang B."/>
        </authorList>
    </citation>
    <scope>NUCLEOTIDE SEQUENCE [LARGE SCALE GENOMIC DNA]</scope>
    <source>
        <strain evidence="1">Ann1</strain>
    </source>
</reference>
<organism evidence="1 2">
    <name type="scientific">Dendrolimus kikuchii</name>
    <dbReference type="NCBI Taxonomy" id="765133"/>
    <lineage>
        <taxon>Eukaryota</taxon>
        <taxon>Metazoa</taxon>
        <taxon>Ecdysozoa</taxon>
        <taxon>Arthropoda</taxon>
        <taxon>Hexapoda</taxon>
        <taxon>Insecta</taxon>
        <taxon>Pterygota</taxon>
        <taxon>Neoptera</taxon>
        <taxon>Endopterygota</taxon>
        <taxon>Lepidoptera</taxon>
        <taxon>Glossata</taxon>
        <taxon>Ditrysia</taxon>
        <taxon>Bombycoidea</taxon>
        <taxon>Lasiocampidae</taxon>
        <taxon>Dendrolimus</taxon>
    </lineage>
</organism>
<keyword evidence="2" id="KW-1185">Reference proteome</keyword>
<name>A0ACC1DGZ9_9NEOP</name>
<comment type="caution">
    <text evidence="1">The sequence shown here is derived from an EMBL/GenBank/DDBJ whole genome shotgun (WGS) entry which is preliminary data.</text>
</comment>
<evidence type="ECO:0000313" key="1">
    <source>
        <dbReference type="EMBL" id="KAJ0183229.1"/>
    </source>
</evidence>
<accession>A0ACC1DGZ9</accession>
<proteinExistence type="predicted"/>